<evidence type="ECO:0000313" key="3">
    <source>
        <dbReference type="Proteomes" id="UP000198598"/>
    </source>
</evidence>
<protein>
    <submittedName>
        <fullName evidence="2">Uncharacterized protein</fullName>
    </submittedName>
</protein>
<feature type="chain" id="PRO_5011778531" evidence="1">
    <location>
        <begin position="18"/>
        <end position="144"/>
    </location>
</feature>
<gene>
    <name evidence="2" type="ORF">SAMN05216167_102745</name>
</gene>
<dbReference type="Proteomes" id="UP000198598">
    <property type="component" value="Unassembled WGS sequence"/>
</dbReference>
<keyword evidence="1" id="KW-0732">Signal</keyword>
<name>A0A1I1MWL4_9BACT</name>
<reference evidence="2 3" key="1">
    <citation type="submission" date="2016-10" db="EMBL/GenBank/DDBJ databases">
        <authorList>
            <person name="de Groot N.N."/>
        </authorList>
    </citation>
    <scope>NUCLEOTIDE SEQUENCE [LARGE SCALE GENOMIC DNA]</scope>
    <source>
        <strain evidence="2 3">DSM 26130</strain>
    </source>
</reference>
<feature type="signal peptide" evidence="1">
    <location>
        <begin position="1"/>
        <end position="17"/>
    </location>
</feature>
<sequence length="144" mass="16162">MKLFLVIVLLAASQVVAQIPPGANNIVVKTRSRDSEVYPMLMDILRHQGWKRDHEISKQFVSLSKPTQNQWQLRLITSVRAGTIKLQGESTSETNAAYIENGSVQYKGQTNEINMVHFGYLNKIALQLSESIPGSVIEYTTTIE</sequence>
<evidence type="ECO:0000313" key="2">
    <source>
        <dbReference type="EMBL" id="SFC89759.1"/>
    </source>
</evidence>
<dbReference type="EMBL" id="FOLQ01000002">
    <property type="protein sequence ID" value="SFC89759.1"/>
    <property type="molecule type" value="Genomic_DNA"/>
</dbReference>
<evidence type="ECO:0000256" key="1">
    <source>
        <dbReference type="SAM" id="SignalP"/>
    </source>
</evidence>
<dbReference type="AlphaFoldDB" id="A0A1I1MWL4"/>
<organism evidence="2 3">
    <name type="scientific">Spirosoma endophyticum</name>
    <dbReference type="NCBI Taxonomy" id="662367"/>
    <lineage>
        <taxon>Bacteria</taxon>
        <taxon>Pseudomonadati</taxon>
        <taxon>Bacteroidota</taxon>
        <taxon>Cytophagia</taxon>
        <taxon>Cytophagales</taxon>
        <taxon>Cytophagaceae</taxon>
        <taxon>Spirosoma</taxon>
    </lineage>
</organism>
<keyword evidence="3" id="KW-1185">Reference proteome</keyword>
<accession>A0A1I1MWL4</accession>
<proteinExistence type="predicted"/>
<dbReference type="RefSeq" id="WP_093824928.1">
    <property type="nucleotide sequence ID" value="NZ_FOLQ01000002.1"/>
</dbReference>